<evidence type="ECO:0000256" key="16">
    <source>
        <dbReference type="ARBA" id="ARBA00032853"/>
    </source>
</evidence>
<evidence type="ECO:0000256" key="7">
    <source>
        <dbReference type="ARBA" id="ARBA00022475"/>
    </source>
</evidence>
<feature type="transmembrane region" description="Helical" evidence="19">
    <location>
        <begin position="178"/>
        <end position="210"/>
    </location>
</feature>
<evidence type="ECO:0000256" key="19">
    <source>
        <dbReference type="HAMAP-Rule" id="MF_00719"/>
    </source>
</evidence>
<dbReference type="PANTHER" id="PTHR34148">
    <property type="entry name" value="ADENOSYLCOBINAMIDE-GDP RIBAZOLETRANSFERASE"/>
    <property type="match status" value="1"/>
</dbReference>
<evidence type="ECO:0000256" key="6">
    <source>
        <dbReference type="ARBA" id="ARBA00015850"/>
    </source>
</evidence>
<evidence type="ECO:0000256" key="17">
    <source>
        <dbReference type="ARBA" id="ARBA00048623"/>
    </source>
</evidence>
<dbReference type="PANTHER" id="PTHR34148:SF1">
    <property type="entry name" value="ADENOSYLCOBINAMIDE-GDP RIBAZOLETRANSFERASE"/>
    <property type="match status" value="1"/>
</dbReference>
<dbReference type="EMBL" id="JACNLL010000075">
    <property type="protein sequence ID" value="MBC8200090.1"/>
    <property type="molecule type" value="Genomic_DNA"/>
</dbReference>
<evidence type="ECO:0000256" key="13">
    <source>
        <dbReference type="ARBA" id="ARBA00023136"/>
    </source>
</evidence>
<evidence type="ECO:0000256" key="5">
    <source>
        <dbReference type="ARBA" id="ARBA00013200"/>
    </source>
</evidence>
<dbReference type="Proteomes" id="UP000603545">
    <property type="component" value="Unassembled WGS sequence"/>
</dbReference>
<evidence type="ECO:0000256" key="2">
    <source>
        <dbReference type="ARBA" id="ARBA00004651"/>
    </source>
</evidence>
<evidence type="ECO:0000313" key="21">
    <source>
        <dbReference type="Proteomes" id="UP000603545"/>
    </source>
</evidence>
<keyword evidence="10 19" id="KW-0812">Transmembrane</keyword>
<evidence type="ECO:0000256" key="4">
    <source>
        <dbReference type="ARBA" id="ARBA00010561"/>
    </source>
</evidence>
<protein>
    <recommendedName>
        <fullName evidence="6 19">Adenosylcobinamide-GDP ribazoletransferase</fullName>
        <ecNumber evidence="5 19">2.7.8.26</ecNumber>
    </recommendedName>
    <alternativeName>
        <fullName evidence="16 19">Cobalamin synthase</fullName>
    </alternativeName>
    <alternativeName>
        <fullName evidence="15 19">Cobalamin-5'-phosphate synthase</fullName>
    </alternativeName>
</protein>
<dbReference type="HAMAP" id="MF_00719">
    <property type="entry name" value="CobS"/>
    <property type="match status" value="1"/>
</dbReference>
<dbReference type="GO" id="GO:0008818">
    <property type="term" value="F:cobalamin 5'-phosphate synthase activity"/>
    <property type="evidence" value="ECO:0007669"/>
    <property type="project" value="UniProtKB-UniRule"/>
</dbReference>
<evidence type="ECO:0000256" key="10">
    <source>
        <dbReference type="ARBA" id="ARBA00022692"/>
    </source>
</evidence>
<evidence type="ECO:0000256" key="1">
    <source>
        <dbReference type="ARBA" id="ARBA00001946"/>
    </source>
</evidence>
<dbReference type="GO" id="GO:0005886">
    <property type="term" value="C:plasma membrane"/>
    <property type="evidence" value="ECO:0007669"/>
    <property type="project" value="UniProtKB-SubCell"/>
</dbReference>
<evidence type="ECO:0000256" key="11">
    <source>
        <dbReference type="ARBA" id="ARBA00022842"/>
    </source>
</evidence>
<reference evidence="20 21" key="1">
    <citation type="submission" date="2020-08" db="EMBL/GenBank/DDBJ databases">
        <title>Bridging the membrane lipid divide: bacteria of the FCB group superphylum have the potential to synthesize archaeal ether lipids.</title>
        <authorList>
            <person name="Villanueva L."/>
            <person name="Von Meijenfeldt F.A.B."/>
            <person name="Westbye A.B."/>
            <person name="Yadav S."/>
            <person name="Hopmans E.C."/>
            <person name="Dutilh B.E."/>
            <person name="Sinninghe Damste J.S."/>
        </authorList>
    </citation>
    <scope>NUCLEOTIDE SEQUENCE [LARGE SCALE GENOMIC DNA]</scope>
    <source>
        <strain evidence="20">NIOZ-UU82</strain>
    </source>
</reference>
<comment type="subcellular location">
    <subcellularLocation>
        <location evidence="2 19">Cell membrane</location>
        <topology evidence="2 19">Multi-pass membrane protein</topology>
    </subcellularLocation>
</comment>
<dbReference type="Pfam" id="PF02654">
    <property type="entry name" value="CobS"/>
    <property type="match status" value="1"/>
</dbReference>
<dbReference type="EC" id="2.7.8.26" evidence="5 19"/>
<gene>
    <name evidence="19 20" type="primary">cobS</name>
    <name evidence="20" type="ORF">H8E80_08640</name>
</gene>
<comment type="function">
    <text evidence="14 19">Joins adenosylcobinamide-GDP and alpha-ribazole to generate adenosylcobalamin (Ado-cobalamin). Also synthesizes adenosylcobalamin 5'-phosphate from adenosylcobinamide-GDP and alpha-ribazole 5'-phosphate.</text>
</comment>
<name>A0A8J6N6E3_9BACT</name>
<keyword evidence="7 19" id="KW-1003">Cell membrane</keyword>
<evidence type="ECO:0000313" key="20">
    <source>
        <dbReference type="EMBL" id="MBC8200090.1"/>
    </source>
</evidence>
<evidence type="ECO:0000256" key="18">
    <source>
        <dbReference type="ARBA" id="ARBA00049504"/>
    </source>
</evidence>
<evidence type="ECO:0000256" key="15">
    <source>
        <dbReference type="ARBA" id="ARBA00032605"/>
    </source>
</evidence>
<dbReference type="AlphaFoldDB" id="A0A8J6N6E3"/>
<organism evidence="20 21">
    <name type="scientific">Candidatus Desulfaltia bathyphila</name>
    <dbReference type="NCBI Taxonomy" id="2841697"/>
    <lineage>
        <taxon>Bacteria</taxon>
        <taxon>Pseudomonadati</taxon>
        <taxon>Thermodesulfobacteriota</taxon>
        <taxon>Desulfobacteria</taxon>
        <taxon>Desulfobacterales</taxon>
        <taxon>Desulfobacterales incertae sedis</taxon>
        <taxon>Candidatus Desulfaltia</taxon>
    </lineage>
</organism>
<dbReference type="UniPathway" id="UPA00148">
    <property type="reaction ID" value="UER00238"/>
</dbReference>
<keyword evidence="11 19" id="KW-0460">Magnesium</keyword>
<evidence type="ECO:0000256" key="14">
    <source>
        <dbReference type="ARBA" id="ARBA00025228"/>
    </source>
</evidence>
<evidence type="ECO:0000256" key="12">
    <source>
        <dbReference type="ARBA" id="ARBA00022989"/>
    </source>
</evidence>
<evidence type="ECO:0000256" key="3">
    <source>
        <dbReference type="ARBA" id="ARBA00004663"/>
    </source>
</evidence>
<sequence>MKRFLTALQFLTIIRISKGFDVTEEKLGKSMACFPLVGLLIGLILVAVRTASSYLLPAPLVDILVIVALVIFAGAFHLDGFADTVDGLAGGKNKEEILAIMRDSRIGSFAVAGLILLLILKVFALMEVPVEIKNRTLLIMPVLGRWSTVQLATCFNYARSGPGTALVFTQFAGKKEYVISTLITAAVMIGLFQLKGLVVYLVILAVTLLFGLFFKKRIGGVTGDIMGAVCEVSEVTTLLLICALYKMNLIVF</sequence>
<dbReference type="GO" id="GO:0051073">
    <property type="term" value="F:adenosylcobinamide-GDP ribazoletransferase activity"/>
    <property type="evidence" value="ECO:0007669"/>
    <property type="project" value="UniProtKB-UniRule"/>
</dbReference>
<accession>A0A8J6N6E3</accession>
<keyword evidence="9 19" id="KW-0808">Transferase</keyword>
<dbReference type="InterPro" id="IPR003805">
    <property type="entry name" value="CobS"/>
</dbReference>
<comment type="pathway">
    <text evidence="3 19">Cofactor biosynthesis; adenosylcobalamin biosynthesis; adenosylcobalamin from cob(II)yrinate a,c-diamide: step 7/7.</text>
</comment>
<evidence type="ECO:0000256" key="8">
    <source>
        <dbReference type="ARBA" id="ARBA00022573"/>
    </source>
</evidence>
<feature type="transmembrane region" description="Helical" evidence="19">
    <location>
        <begin position="29"/>
        <end position="48"/>
    </location>
</feature>
<dbReference type="NCBIfam" id="TIGR00317">
    <property type="entry name" value="cobS"/>
    <property type="match status" value="1"/>
</dbReference>
<comment type="caution">
    <text evidence="20">The sequence shown here is derived from an EMBL/GenBank/DDBJ whole genome shotgun (WGS) entry which is preliminary data.</text>
</comment>
<keyword evidence="12 19" id="KW-1133">Transmembrane helix</keyword>
<feature type="transmembrane region" description="Helical" evidence="19">
    <location>
        <begin position="106"/>
        <end position="125"/>
    </location>
</feature>
<comment type="cofactor">
    <cofactor evidence="1 19">
        <name>Mg(2+)</name>
        <dbReference type="ChEBI" id="CHEBI:18420"/>
    </cofactor>
</comment>
<evidence type="ECO:0000256" key="9">
    <source>
        <dbReference type="ARBA" id="ARBA00022679"/>
    </source>
</evidence>
<comment type="catalytic activity">
    <reaction evidence="18 19">
        <text>alpha-ribazole 5'-phosphate + adenosylcob(III)inamide-GDP = adenosylcob(III)alamin 5'-phosphate + GMP + H(+)</text>
        <dbReference type="Rhea" id="RHEA:23560"/>
        <dbReference type="ChEBI" id="CHEBI:15378"/>
        <dbReference type="ChEBI" id="CHEBI:57918"/>
        <dbReference type="ChEBI" id="CHEBI:58115"/>
        <dbReference type="ChEBI" id="CHEBI:60487"/>
        <dbReference type="ChEBI" id="CHEBI:60493"/>
        <dbReference type="EC" id="2.7.8.26"/>
    </reaction>
</comment>
<keyword evidence="13 19" id="KW-0472">Membrane</keyword>
<comment type="catalytic activity">
    <reaction evidence="17 19">
        <text>alpha-ribazole + adenosylcob(III)inamide-GDP = adenosylcob(III)alamin + GMP + H(+)</text>
        <dbReference type="Rhea" id="RHEA:16049"/>
        <dbReference type="ChEBI" id="CHEBI:10329"/>
        <dbReference type="ChEBI" id="CHEBI:15378"/>
        <dbReference type="ChEBI" id="CHEBI:18408"/>
        <dbReference type="ChEBI" id="CHEBI:58115"/>
        <dbReference type="ChEBI" id="CHEBI:60487"/>
        <dbReference type="EC" id="2.7.8.26"/>
    </reaction>
</comment>
<feature type="transmembrane region" description="Helical" evidence="19">
    <location>
        <begin position="60"/>
        <end position="78"/>
    </location>
</feature>
<comment type="similarity">
    <text evidence="4 19">Belongs to the CobS family.</text>
</comment>
<keyword evidence="8 19" id="KW-0169">Cobalamin biosynthesis</keyword>
<proteinExistence type="inferred from homology"/>
<dbReference type="GO" id="GO:0009236">
    <property type="term" value="P:cobalamin biosynthetic process"/>
    <property type="evidence" value="ECO:0007669"/>
    <property type="project" value="UniProtKB-UniRule"/>
</dbReference>